<dbReference type="AlphaFoldDB" id="A0A7G5EC86"/>
<dbReference type="KEGG" id="cpis:HS961_01490"/>
<reference evidence="1 2" key="1">
    <citation type="journal article" date="2020" name="G3 (Bethesda)">
        <title>CeMbio - The Caenorhabditis elegans Microbiome Resource.</title>
        <authorList>
            <person name="Dirksen P."/>
            <person name="Assie A."/>
            <person name="Zimmermann J."/>
            <person name="Zhang F."/>
            <person name="Tietje A.M."/>
            <person name="Marsh S.A."/>
            <person name="Felix M.A."/>
            <person name="Shapira M."/>
            <person name="Kaleta C."/>
            <person name="Schulenburg H."/>
            <person name="Samuel B."/>
        </authorList>
    </citation>
    <scope>NUCLEOTIDE SEQUENCE [LARGE SCALE GENOMIC DNA]</scope>
    <source>
        <strain evidence="1 2">BIGb0172</strain>
    </source>
</reference>
<dbReference type="EMBL" id="CP058554">
    <property type="protein sequence ID" value="QMV71611.1"/>
    <property type="molecule type" value="Genomic_DNA"/>
</dbReference>
<name>A0A7G5EC86_9BURK</name>
<accession>A0A7G5EC86</accession>
<dbReference type="Proteomes" id="UP000515240">
    <property type="component" value="Chromosome"/>
</dbReference>
<evidence type="ECO:0000313" key="2">
    <source>
        <dbReference type="Proteomes" id="UP000515240"/>
    </source>
</evidence>
<dbReference type="RefSeq" id="WP_182326046.1">
    <property type="nucleotide sequence ID" value="NZ_CP058554.1"/>
</dbReference>
<protein>
    <submittedName>
        <fullName evidence="1">DUF2075 domain-containing protein</fullName>
    </submittedName>
</protein>
<sequence length="466" mass="53192">MDHDGILSRGKSTFVKICTLQELANEAMKYDLDGLEPLSSDGLEGRALQLETIEAEIERVQRSDWVTAKSRCSEDFRRGMSSIRDTPAYQTFAREIANEIACVLEADGVRQSAERRDRYLNEKRKSWMMSLPEIEDRRVVLMIYDRFRAILKSMGVLGTDQMIADYLGFLDSNRWDNIRQREGFDVVFVDELHLFNRQERMTLHHLMREDAKAPVVVMAYDSKQSVRDTFNGLYDSPGGVAGLSRDMRLGETERFDLTEGFRYTPEIARVLEWIDQGFPAAGISEELGFDWRPIDLKDKKPSGSRPILVRAKSTLDIWNCVFPRARERAKSLQKGRRVAVLCASEVLFKKYSEAGQYGDWFLPISDREQLSSLRHAGKRFVFSMPDFVAGIQFDTVYLIEVNDGEVEEGPYSTGALRRFVSTIYLGASRAEQILEIYSSDERGGPSRVLRHAINNGALDVIEISDL</sequence>
<organism evidence="1 2">
    <name type="scientific">Comamonas piscis</name>
    <dbReference type="NCBI Taxonomy" id="1562974"/>
    <lineage>
        <taxon>Bacteria</taxon>
        <taxon>Pseudomonadati</taxon>
        <taxon>Pseudomonadota</taxon>
        <taxon>Betaproteobacteria</taxon>
        <taxon>Burkholderiales</taxon>
        <taxon>Comamonadaceae</taxon>
        <taxon>Comamonas</taxon>
    </lineage>
</organism>
<dbReference type="SUPFAM" id="SSF52540">
    <property type="entry name" value="P-loop containing nucleoside triphosphate hydrolases"/>
    <property type="match status" value="1"/>
</dbReference>
<gene>
    <name evidence="1" type="ORF">HS961_01490</name>
</gene>
<evidence type="ECO:0000313" key="1">
    <source>
        <dbReference type="EMBL" id="QMV71611.1"/>
    </source>
</evidence>
<proteinExistence type="predicted"/>
<keyword evidence="2" id="KW-1185">Reference proteome</keyword>
<dbReference type="InterPro" id="IPR027417">
    <property type="entry name" value="P-loop_NTPase"/>
</dbReference>